<comment type="caution">
    <text evidence="2">The sequence shown here is derived from an EMBL/GenBank/DDBJ whole genome shotgun (WGS) entry which is preliminary data.</text>
</comment>
<reference evidence="2" key="1">
    <citation type="submission" date="2023-04" db="EMBL/GenBank/DDBJ databases">
        <title>Chromosome-level genome of Chaenocephalus aceratus.</title>
        <authorList>
            <person name="Park H."/>
        </authorList>
    </citation>
    <scope>NUCLEOTIDE SEQUENCE</scope>
    <source>
        <strain evidence="2">DE</strain>
        <tissue evidence="2">Muscle</tissue>
    </source>
</reference>
<feature type="signal peptide" evidence="1">
    <location>
        <begin position="1"/>
        <end position="19"/>
    </location>
</feature>
<keyword evidence="3" id="KW-1185">Reference proteome</keyword>
<gene>
    <name evidence="2" type="ORF">KUDE01_027648</name>
</gene>
<keyword evidence="1" id="KW-0732">Signal</keyword>
<evidence type="ECO:0000313" key="2">
    <source>
        <dbReference type="EMBL" id="KAK1879528.1"/>
    </source>
</evidence>
<name>A0AAD9ES81_DISEL</name>
<proteinExistence type="predicted"/>
<protein>
    <submittedName>
        <fullName evidence="2">Ubiquitin-like modifier-activating enzyme ATG7</fullName>
    </submittedName>
</protein>
<feature type="chain" id="PRO_5042231185" evidence="1">
    <location>
        <begin position="20"/>
        <end position="116"/>
    </location>
</feature>
<organism evidence="2 3">
    <name type="scientific">Dissostichus eleginoides</name>
    <name type="common">Patagonian toothfish</name>
    <name type="synonym">Dissostichus amissus</name>
    <dbReference type="NCBI Taxonomy" id="100907"/>
    <lineage>
        <taxon>Eukaryota</taxon>
        <taxon>Metazoa</taxon>
        <taxon>Chordata</taxon>
        <taxon>Craniata</taxon>
        <taxon>Vertebrata</taxon>
        <taxon>Euteleostomi</taxon>
        <taxon>Actinopterygii</taxon>
        <taxon>Neopterygii</taxon>
        <taxon>Teleostei</taxon>
        <taxon>Neoteleostei</taxon>
        <taxon>Acanthomorphata</taxon>
        <taxon>Eupercaria</taxon>
        <taxon>Perciformes</taxon>
        <taxon>Notothenioidei</taxon>
        <taxon>Nototheniidae</taxon>
        <taxon>Dissostichus</taxon>
    </lineage>
</organism>
<dbReference type="Proteomes" id="UP001228049">
    <property type="component" value="Unassembled WGS sequence"/>
</dbReference>
<dbReference type="EMBL" id="JASDAP010000026">
    <property type="protein sequence ID" value="KAK1879528.1"/>
    <property type="molecule type" value="Genomic_DNA"/>
</dbReference>
<evidence type="ECO:0000256" key="1">
    <source>
        <dbReference type="SAM" id="SignalP"/>
    </source>
</evidence>
<dbReference type="AlphaFoldDB" id="A0AAD9ES81"/>
<sequence>MKTLLLASALFAGLFVSLAQINIYAWVSHPSDYQSQPHFPKEPRGREHRLHIEPHRADRRLLCHCNVHFSWIHQSSRRCTKLLQPLQPAVSERAHDFMEMTNEWACLGYGLATCKA</sequence>
<accession>A0AAD9ES81</accession>
<evidence type="ECO:0000313" key="3">
    <source>
        <dbReference type="Proteomes" id="UP001228049"/>
    </source>
</evidence>